<keyword evidence="2" id="KW-0472">Membrane</keyword>
<proteinExistence type="predicted"/>
<evidence type="ECO:0000256" key="1">
    <source>
        <dbReference type="SAM" id="Coils"/>
    </source>
</evidence>
<evidence type="ECO:0000256" key="2">
    <source>
        <dbReference type="SAM" id="Phobius"/>
    </source>
</evidence>
<name>A0A9D2M9B5_9FIRM</name>
<dbReference type="EMBL" id="DWYC01000029">
    <property type="protein sequence ID" value="HJB56417.1"/>
    <property type="molecule type" value="Genomic_DNA"/>
</dbReference>
<accession>A0A9D2M9B5</accession>
<feature type="coiled-coil region" evidence="1">
    <location>
        <begin position="3"/>
        <end position="65"/>
    </location>
</feature>
<sequence length="133" mass="15241">MTLETLLQQQEQLRRQVVDLMFQVHNPDLGPLRDLDRDTPERALLTELERQLEEKREQLRLLDQQVLGMCSPWARFRETSRRMRTILWLCAGCMLLAAVLAGLCSDGHWALAFGVLAALMAVWAVWASLPSDP</sequence>
<comment type="caution">
    <text evidence="3">The sequence shown here is derived from an EMBL/GenBank/DDBJ whole genome shotgun (WGS) entry which is preliminary data.</text>
</comment>
<keyword evidence="2" id="KW-1133">Transmembrane helix</keyword>
<gene>
    <name evidence="3" type="ORF">H9714_02580</name>
</gene>
<reference evidence="3" key="1">
    <citation type="journal article" date="2021" name="PeerJ">
        <title>Extensive microbial diversity within the chicken gut microbiome revealed by metagenomics and culture.</title>
        <authorList>
            <person name="Gilroy R."/>
            <person name="Ravi A."/>
            <person name="Getino M."/>
            <person name="Pursley I."/>
            <person name="Horton D.L."/>
            <person name="Alikhan N.F."/>
            <person name="Baker D."/>
            <person name="Gharbi K."/>
            <person name="Hall N."/>
            <person name="Watson M."/>
            <person name="Adriaenssens E.M."/>
            <person name="Foster-Nyarko E."/>
            <person name="Jarju S."/>
            <person name="Secka A."/>
            <person name="Antonio M."/>
            <person name="Oren A."/>
            <person name="Chaudhuri R.R."/>
            <person name="La Ragione R."/>
            <person name="Hildebrand F."/>
            <person name="Pallen M.J."/>
        </authorList>
    </citation>
    <scope>NUCLEOTIDE SEQUENCE</scope>
    <source>
        <strain evidence="3">CHK189-11263</strain>
    </source>
</reference>
<protein>
    <submittedName>
        <fullName evidence="3">Uncharacterized protein</fullName>
    </submittedName>
</protein>
<feature type="transmembrane region" description="Helical" evidence="2">
    <location>
        <begin position="109"/>
        <end position="129"/>
    </location>
</feature>
<reference evidence="3" key="2">
    <citation type="submission" date="2021-04" db="EMBL/GenBank/DDBJ databases">
        <authorList>
            <person name="Gilroy R."/>
        </authorList>
    </citation>
    <scope>NUCLEOTIDE SEQUENCE</scope>
    <source>
        <strain evidence="3">CHK189-11263</strain>
    </source>
</reference>
<dbReference type="Proteomes" id="UP000824208">
    <property type="component" value="Unassembled WGS sequence"/>
</dbReference>
<organism evidence="3 4">
    <name type="scientific">Candidatus Flavonifractor intestinipullorum</name>
    <dbReference type="NCBI Taxonomy" id="2838587"/>
    <lineage>
        <taxon>Bacteria</taxon>
        <taxon>Bacillati</taxon>
        <taxon>Bacillota</taxon>
        <taxon>Clostridia</taxon>
        <taxon>Eubacteriales</taxon>
        <taxon>Oscillospiraceae</taxon>
        <taxon>Flavonifractor</taxon>
    </lineage>
</organism>
<keyword evidence="1" id="KW-0175">Coiled coil</keyword>
<evidence type="ECO:0000313" key="4">
    <source>
        <dbReference type="Proteomes" id="UP000824208"/>
    </source>
</evidence>
<evidence type="ECO:0000313" key="3">
    <source>
        <dbReference type="EMBL" id="HJB56417.1"/>
    </source>
</evidence>
<keyword evidence="2" id="KW-0812">Transmembrane</keyword>
<feature type="transmembrane region" description="Helical" evidence="2">
    <location>
        <begin position="85"/>
        <end position="103"/>
    </location>
</feature>
<dbReference type="AlphaFoldDB" id="A0A9D2M9B5"/>